<feature type="compositionally biased region" description="Basic and acidic residues" evidence="4">
    <location>
        <begin position="20"/>
        <end position="67"/>
    </location>
</feature>
<dbReference type="Pfam" id="PF09732">
    <property type="entry name" value="CactinC_cactus"/>
    <property type="match status" value="1"/>
</dbReference>
<comment type="similarity">
    <text evidence="1">Belongs to the CACTIN family.</text>
</comment>
<sequence>MGKKKKSKHRHRSSSDSDELSEKIDRMNYKKMLKLKEQRRREKEELKATESIEEKRRRRMEKKEAKERKKKAAMGWTEEDLRYSNTENPFGDDKLLEPFVWQKKIKAEGKESLQEQEIEKMTREKMIENKAELEKVRRRRMERERQIEEMASQREMLQREKEADYYKAWEKQEDDFHLKQARLRSEIRIKDGRAKPIDILAKYLTLEDDECSLNINMQKPHSLLVGLSVSDLLDLQEDIKIYLELEEGKNQQYWRDLLVVAEDELSTARTAEAYGSFTRDRSSGLNQTVNEDVEKIFRGKSLRQLELLRDEISTKLQKPNEGVDTGYWESLQVRLKTYVAKQRLTEKHDEVMKKRLLKIKEEQGLRNSPIEKVEQDRNTPSPEPSQDENPQREEDEEVDDNPYREYELGNFSPTFLRPQDLDAEIYVVDEEEDYRNLLKARMRLQTTGSTALTEAEREFEKKAREGMDGAEAIFGVEYALTKQSAAWNDKYRPRKPRFFNRVHTGFEWNKYNQTHYDMDNPPPKVVQGYKFNIFFPDLIDKRKPPNYSITTIPGEQDFCVLRFTAGPPYEDIAFKIVNRDWETSFKRGFRCQFVNNIFQLWFHFKKMRYRR</sequence>
<dbReference type="SMART" id="SM01050">
    <property type="entry name" value="CactinC_cactus"/>
    <property type="match status" value="1"/>
</dbReference>
<feature type="region of interest" description="Disordered" evidence="4">
    <location>
        <begin position="1"/>
        <end position="77"/>
    </location>
</feature>
<organism evidence="7 8">
    <name type="scientific">Dimorphilus gyrociliatus</name>
    <dbReference type="NCBI Taxonomy" id="2664684"/>
    <lineage>
        <taxon>Eukaryota</taxon>
        <taxon>Metazoa</taxon>
        <taxon>Spiralia</taxon>
        <taxon>Lophotrochozoa</taxon>
        <taxon>Annelida</taxon>
        <taxon>Polychaeta</taxon>
        <taxon>Polychaeta incertae sedis</taxon>
        <taxon>Dinophilidae</taxon>
        <taxon>Dimorphilus</taxon>
    </lineage>
</organism>
<keyword evidence="8" id="KW-1185">Reference proteome</keyword>
<feature type="coiled-coil region" evidence="3">
    <location>
        <begin position="133"/>
        <end position="163"/>
    </location>
</feature>
<reference evidence="7 8" key="1">
    <citation type="submission" date="2020-08" db="EMBL/GenBank/DDBJ databases">
        <authorList>
            <person name="Hejnol A."/>
        </authorList>
    </citation>
    <scope>NUCLEOTIDE SEQUENCE [LARGE SCALE GENOMIC DNA]</scope>
</reference>
<evidence type="ECO:0000313" key="7">
    <source>
        <dbReference type="EMBL" id="CAD5121495.1"/>
    </source>
</evidence>
<evidence type="ECO:0000256" key="1">
    <source>
        <dbReference type="ARBA" id="ARBA00006895"/>
    </source>
</evidence>
<dbReference type="GO" id="GO:0045292">
    <property type="term" value="P:mRNA cis splicing, via spliceosome"/>
    <property type="evidence" value="ECO:0007669"/>
    <property type="project" value="TreeGrafter"/>
</dbReference>
<dbReference type="Proteomes" id="UP000549394">
    <property type="component" value="Unassembled WGS sequence"/>
</dbReference>
<evidence type="ECO:0000313" key="8">
    <source>
        <dbReference type="Proteomes" id="UP000549394"/>
    </source>
</evidence>
<feature type="domain" description="Splicing factor cactin central" evidence="6">
    <location>
        <begin position="159"/>
        <end position="348"/>
    </location>
</feature>
<accession>A0A7I8W050</accession>
<dbReference type="InterPro" id="IPR018816">
    <property type="entry name" value="Cactin_central"/>
</dbReference>
<proteinExistence type="inferred from homology"/>
<name>A0A7I8W050_9ANNE</name>
<feature type="domain" description="Splicing factor Cactin C-terminal" evidence="5">
    <location>
        <begin position="487"/>
        <end position="611"/>
    </location>
</feature>
<evidence type="ECO:0000256" key="4">
    <source>
        <dbReference type="SAM" id="MobiDB-lite"/>
    </source>
</evidence>
<evidence type="ECO:0000259" key="6">
    <source>
        <dbReference type="Pfam" id="PF10312"/>
    </source>
</evidence>
<feature type="region of interest" description="Disordered" evidence="4">
    <location>
        <begin position="364"/>
        <end position="410"/>
    </location>
</feature>
<dbReference type="PANTHER" id="PTHR21737:SF4">
    <property type="entry name" value="SPLICING FACTOR CACTIN"/>
    <property type="match status" value="1"/>
</dbReference>
<evidence type="ECO:0000256" key="3">
    <source>
        <dbReference type="SAM" id="Coils"/>
    </source>
</evidence>
<dbReference type="EMBL" id="CAJFCJ010000014">
    <property type="protein sequence ID" value="CAD5121495.1"/>
    <property type="molecule type" value="Genomic_DNA"/>
</dbReference>
<evidence type="ECO:0000259" key="5">
    <source>
        <dbReference type="Pfam" id="PF09732"/>
    </source>
</evidence>
<dbReference type="Pfam" id="PF10312">
    <property type="entry name" value="Cactin_mid"/>
    <property type="match status" value="1"/>
</dbReference>
<protein>
    <recommendedName>
        <fullName evidence="2">Splicing factor Cactin</fullName>
    </recommendedName>
</protein>
<dbReference type="PANTHER" id="PTHR21737">
    <property type="entry name" value="POLYGLUTAMINE BINDING PROTEIN 1/MARVEL MEMBRANE-ASSOCIATING DOMAIN CONTAINING 3"/>
    <property type="match status" value="1"/>
</dbReference>
<feature type="compositionally biased region" description="Basic residues" evidence="4">
    <location>
        <begin position="1"/>
        <end position="12"/>
    </location>
</feature>
<dbReference type="AlphaFoldDB" id="A0A7I8W050"/>
<comment type="caution">
    <text evidence="7">The sequence shown here is derived from an EMBL/GenBank/DDBJ whole genome shotgun (WGS) entry which is preliminary data.</text>
</comment>
<evidence type="ECO:0000256" key="2">
    <source>
        <dbReference type="ARBA" id="ARBA00034534"/>
    </source>
</evidence>
<dbReference type="GO" id="GO:0005737">
    <property type="term" value="C:cytoplasm"/>
    <property type="evidence" value="ECO:0007669"/>
    <property type="project" value="TreeGrafter"/>
</dbReference>
<feature type="compositionally biased region" description="Basic and acidic residues" evidence="4">
    <location>
        <begin position="364"/>
        <end position="377"/>
    </location>
</feature>
<gene>
    <name evidence="7" type="ORF">DGYR_LOCUS9443</name>
</gene>
<dbReference type="InterPro" id="IPR019134">
    <property type="entry name" value="Cactin_C"/>
</dbReference>
<dbReference type="GO" id="GO:0005681">
    <property type="term" value="C:spliceosomal complex"/>
    <property type="evidence" value="ECO:0007669"/>
    <property type="project" value="TreeGrafter"/>
</dbReference>
<dbReference type="OrthoDB" id="265955at2759"/>
<keyword evidence="3" id="KW-0175">Coiled coil</keyword>